<evidence type="ECO:0000313" key="2">
    <source>
        <dbReference type="Proteomes" id="UP000824469"/>
    </source>
</evidence>
<proteinExistence type="predicted"/>
<dbReference type="EMBL" id="JAHRHJ020000003">
    <property type="protein sequence ID" value="KAH9320969.1"/>
    <property type="molecule type" value="Genomic_DNA"/>
</dbReference>
<comment type="caution">
    <text evidence="1">The sequence shown here is derived from an EMBL/GenBank/DDBJ whole genome shotgun (WGS) entry which is preliminary data.</text>
</comment>
<feature type="non-terminal residue" evidence="1">
    <location>
        <position position="94"/>
    </location>
</feature>
<dbReference type="AlphaFoldDB" id="A0AA38GG78"/>
<accession>A0AA38GG78</accession>
<name>A0AA38GG78_TAXCH</name>
<protein>
    <submittedName>
        <fullName evidence="1">Uncharacterized protein</fullName>
    </submittedName>
</protein>
<reference evidence="1 2" key="1">
    <citation type="journal article" date="2021" name="Nat. Plants">
        <title>The Taxus genome provides insights into paclitaxel biosynthesis.</title>
        <authorList>
            <person name="Xiong X."/>
            <person name="Gou J."/>
            <person name="Liao Q."/>
            <person name="Li Y."/>
            <person name="Zhou Q."/>
            <person name="Bi G."/>
            <person name="Li C."/>
            <person name="Du R."/>
            <person name="Wang X."/>
            <person name="Sun T."/>
            <person name="Guo L."/>
            <person name="Liang H."/>
            <person name="Lu P."/>
            <person name="Wu Y."/>
            <person name="Zhang Z."/>
            <person name="Ro D.K."/>
            <person name="Shang Y."/>
            <person name="Huang S."/>
            <person name="Yan J."/>
        </authorList>
    </citation>
    <scope>NUCLEOTIDE SEQUENCE [LARGE SCALE GENOMIC DNA]</scope>
    <source>
        <strain evidence="1">Ta-2019</strain>
    </source>
</reference>
<keyword evidence="2" id="KW-1185">Reference proteome</keyword>
<gene>
    <name evidence="1" type="ORF">KI387_015608</name>
</gene>
<dbReference type="Proteomes" id="UP000824469">
    <property type="component" value="Unassembled WGS sequence"/>
</dbReference>
<evidence type="ECO:0000313" key="1">
    <source>
        <dbReference type="EMBL" id="KAH9320969.1"/>
    </source>
</evidence>
<organism evidence="1 2">
    <name type="scientific">Taxus chinensis</name>
    <name type="common">Chinese yew</name>
    <name type="synonym">Taxus wallichiana var. chinensis</name>
    <dbReference type="NCBI Taxonomy" id="29808"/>
    <lineage>
        <taxon>Eukaryota</taxon>
        <taxon>Viridiplantae</taxon>
        <taxon>Streptophyta</taxon>
        <taxon>Embryophyta</taxon>
        <taxon>Tracheophyta</taxon>
        <taxon>Spermatophyta</taxon>
        <taxon>Pinopsida</taxon>
        <taxon>Pinidae</taxon>
        <taxon>Conifers II</taxon>
        <taxon>Cupressales</taxon>
        <taxon>Taxaceae</taxon>
        <taxon>Taxus</taxon>
    </lineage>
</organism>
<sequence length="94" mass="10557">MGEGLRFLINEIISRYENYWQRNSLYAAAADPNLLSHGDATNQEERILKNLDSAAEDLISFRVISGVGERVTATVEEVVGEEESRGVELDKEKE</sequence>